<dbReference type="InterPro" id="IPR011054">
    <property type="entry name" value="Rudment_hybrid_motif"/>
</dbReference>
<dbReference type="InterPro" id="IPR001882">
    <property type="entry name" value="Biotin_BS"/>
</dbReference>
<feature type="domain" description="Lipoyl-binding" evidence="7">
    <location>
        <begin position="568"/>
        <end position="646"/>
    </location>
</feature>
<dbReference type="SMART" id="SM00878">
    <property type="entry name" value="Biotin_carb_C"/>
    <property type="match status" value="1"/>
</dbReference>
<dbReference type="GO" id="GO:0046872">
    <property type="term" value="F:metal ion binding"/>
    <property type="evidence" value="ECO:0007669"/>
    <property type="project" value="InterPro"/>
</dbReference>
<dbReference type="Pfam" id="PF00364">
    <property type="entry name" value="Biotin_lipoyl"/>
    <property type="match status" value="1"/>
</dbReference>
<dbReference type="InterPro" id="IPR011053">
    <property type="entry name" value="Single_hybrid_motif"/>
</dbReference>
<comment type="cofactor">
    <cofactor evidence="1">
        <name>biotin</name>
        <dbReference type="ChEBI" id="CHEBI:57586"/>
    </cofactor>
</comment>
<feature type="domain" description="ATP-grasp" evidence="8">
    <location>
        <begin position="120"/>
        <end position="314"/>
    </location>
</feature>
<name>A0A0S2HWV6_9BACT</name>
<dbReference type="InterPro" id="IPR011764">
    <property type="entry name" value="Biotin_carboxylation_dom"/>
</dbReference>
<keyword evidence="2" id="KW-0436">Ligase</keyword>
<dbReference type="RefSeq" id="WP_057952061.1">
    <property type="nucleotide sequence ID" value="NZ_CP013118.1"/>
</dbReference>
<dbReference type="OrthoDB" id="9807469at2"/>
<dbReference type="SUPFAM" id="SSF56059">
    <property type="entry name" value="Glutathione synthetase ATP-binding domain-like"/>
    <property type="match status" value="1"/>
</dbReference>
<dbReference type="Pfam" id="PF02786">
    <property type="entry name" value="CPSase_L_D2"/>
    <property type="match status" value="1"/>
</dbReference>
<keyword evidence="3 6" id="KW-0547">Nucleotide-binding</keyword>
<dbReference type="PROSITE" id="PS50979">
    <property type="entry name" value="BC"/>
    <property type="match status" value="1"/>
</dbReference>
<dbReference type="PROSITE" id="PS00866">
    <property type="entry name" value="CPSASE_1"/>
    <property type="match status" value="1"/>
</dbReference>
<dbReference type="PROSITE" id="PS50975">
    <property type="entry name" value="ATP_GRASP"/>
    <property type="match status" value="1"/>
</dbReference>
<evidence type="ECO:0000259" key="8">
    <source>
        <dbReference type="PROSITE" id="PS50975"/>
    </source>
</evidence>
<dbReference type="SUPFAM" id="SSF52440">
    <property type="entry name" value="PreATP-grasp domain"/>
    <property type="match status" value="1"/>
</dbReference>
<evidence type="ECO:0000313" key="10">
    <source>
        <dbReference type="EMBL" id="ALO14523.1"/>
    </source>
</evidence>
<protein>
    <submittedName>
        <fullName evidence="10">Acetyl-/propionyl-coenzyme A carboxylase alpha chain</fullName>
    </submittedName>
</protein>
<evidence type="ECO:0000256" key="6">
    <source>
        <dbReference type="PROSITE-ProRule" id="PRU00409"/>
    </source>
</evidence>
<dbReference type="GO" id="GO:0005524">
    <property type="term" value="F:ATP binding"/>
    <property type="evidence" value="ECO:0007669"/>
    <property type="project" value="UniProtKB-UniRule"/>
</dbReference>
<dbReference type="PROSITE" id="PS00867">
    <property type="entry name" value="CPSASE_2"/>
    <property type="match status" value="1"/>
</dbReference>
<gene>
    <name evidence="10" type="primary">accA1_1</name>
    <name evidence="10" type="ORF">L21SP5_00852</name>
</gene>
<organism evidence="10 11">
    <name type="scientific">Salinivirga cyanobacteriivorans</name>
    <dbReference type="NCBI Taxonomy" id="1307839"/>
    <lineage>
        <taxon>Bacteria</taxon>
        <taxon>Pseudomonadati</taxon>
        <taxon>Bacteroidota</taxon>
        <taxon>Bacteroidia</taxon>
        <taxon>Bacteroidales</taxon>
        <taxon>Salinivirgaceae</taxon>
        <taxon>Salinivirga</taxon>
    </lineage>
</organism>
<dbReference type="InterPro" id="IPR050856">
    <property type="entry name" value="Biotin_carboxylase_complex"/>
</dbReference>
<evidence type="ECO:0000256" key="3">
    <source>
        <dbReference type="ARBA" id="ARBA00022741"/>
    </source>
</evidence>
<sequence>MIRKLLIANRGEIARRIIRTAHDMGLETVSLYTMPEKNAPWVKEAHEAMMFSDESLSGSWLNADAIVEMALQSGADAVHPGYGFLSESAQFAKKVEESGLVFVGPTSTAIDAMGNKLNAAKIAHEAGVPVQDQYRGKVDELRDLQHKLEYPVLIKAAAGGGGKGMKKVFEPEAFQSALEQTAREAQAYFGNSEVYVERLLTQARHIEVQIIGDGKGNVIHLGERDCTLQRRHQKVIEESPAICLSEAQRKAVTGYAVQLGQQMKYRSAGTVEFMLDNSGKFWFLEMNTRIQVEHPVTELVTRTDIVKMQLQIADDHALRLKQKDIKFDGHAIEARLYAENPAKGFLPAAGPVHKLAFPTYDWLRVDAAIDGSGMASADYDPMLAKVIVKAKNRAEAIRRLKMVSEQTQLAGVENNLHYLKSVITAPFFEQNNFHTQYLEETYTYVHDQQPAFDVMAAFVMIALRPQTNSAENAWQKGYFRQVPPLWRVKAGNEHFDVHFRNLANGIELSYNNEIAALKMIDITDQVVVFEMNQIRKTFKYHKNDQKVWIFTNAQTFLIQQLLPESGKSLSVQHDQRIMKLEAPMYGRILQILANRGREIKAGDTLMVLEAMKMENHLQATSDAIVKSVLVKEGQQVADGQILMEFE</sequence>
<keyword evidence="5" id="KW-0092">Biotin</keyword>
<dbReference type="PROSITE" id="PS00188">
    <property type="entry name" value="BIOTIN"/>
    <property type="match status" value="1"/>
</dbReference>
<dbReference type="EMBL" id="CP013118">
    <property type="protein sequence ID" value="ALO14523.1"/>
    <property type="molecule type" value="Genomic_DNA"/>
</dbReference>
<dbReference type="Gene3D" id="3.30.470.20">
    <property type="entry name" value="ATP-grasp fold, B domain"/>
    <property type="match status" value="1"/>
</dbReference>
<dbReference type="InterPro" id="IPR016185">
    <property type="entry name" value="PreATP-grasp_dom_sf"/>
</dbReference>
<dbReference type="PANTHER" id="PTHR18866:SF33">
    <property type="entry name" value="METHYLCROTONOYL-COA CARBOXYLASE SUBUNIT ALPHA, MITOCHONDRIAL-RELATED"/>
    <property type="match status" value="1"/>
</dbReference>
<evidence type="ECO:0000259" key="9">
    <source>
        <dbReference type="PROSITE" id="PS50979"/>
    </source>
</evidence>
<dbReference type="Pfam" id="PF00289">
    <property type="entry name" value="Biotin_carb_N"/>
    <property type="match status" value="1"/>
</dbReference>
<keyword evidence="4 6" id="KW-0067">ATP-binding</keyword>
<dbReference type="InterPro" id="IPR005481">
    <property type="entry name" value="BC-like_N"/>
</dbReference>
<dbReference type="GO" id="GO:0016874">
    <property type="term" value="F:ligase activity"/>
    <property type="evidence" value="ECO:0007669"/>
    <property type="project" value="UniProtKB-KW"/>
</dbReference>
<dbReference type="PATRIC" id="fig|1307839.3.peg.901"/>
<dbReference type="SUPFAM" id="SSF51230">
    <property type="entry name" value="Single hybrid motif"/>
    <property type="match status" value="1"/>
</dbReference>
<dbReference type="InterPro" id="IPR000089">
    <property type="entry name" value="Biotin_lipoyl"/>
</dbReference>
<dbReference type="Gene3D" id="2.40.50.100">
    <property type="match status" value="1"/>
</dbReference>
<dbReference type="Proteomes" id="UP000064893">
    <property type="component" value="Chromosome"/>
</dbReference>
<evidence type="ECO:0000256" key="5">
    <source>
        <dbReference type="ARBA" id="ARBA00023267"/>
    </source>
</evidence>
<dbReference type="InterPro" id="IPR005479">
    <property type="entry name" value="CPAse_ATP-bd"/>
</dbReference>
<dbReference type="InterPro" id="IPR011761">
    <property type="entry name" value="ATP-grasp"/>
</dbReference>
<evidence type="ECO:0000256" key="4">
    <source>
        <dbReference type="ARBA" id="ARBA00022840"/>
    </source>
</evidence>
<dbReference type="FunFam" id="2.40.50.100:FF:000003">
    <property type="entry name" value="Acetyl-CoA carboxylase biotin carboxyl carrier protein"/>
    <property type="match status" value="1"/>
</dbReference>
<dbReference type="KEGG" id="blq:L21SP5_00852"/>
<reference evidence="10 11" key="1">
    <citation type="submission" date="2015-11" db="EMBL/GenBank/DDBJ databases">
        <title>Description and complete genome sequence of a novel strain predominating in hypersaline microbial mats and representing a new family of the Bacteriodetes phylum.</title>
        <authorList>
            <person name="Spring S."/>
            <person name="Bunk B."/>
            <person name="Sproer C."/>
            <person name="Klenk H.-P."/>
        </authorList>
    </citation>
    <scope>NUCLEOTIDE SEQUENCE [LARGE SCALE GENOMIC DNA]</scope>
    <source>
        <strain evidence="10 11">L21-Spi-D4</strain>
    </source>
</reference>
<evidence type="ECO:0000256" key="2">
    <source>
        <dbReference type="ARBA" id="ARBA00022598"/>
    </source>
</evidence>
<dbReference type="PANTHER" id="PTHR18866">
    <property type="entry name" value="CARBOXYLASE:PYRUVATE/ACETYL-COA/PROPIONYL-COA CARBOXYLASE"/>
    <property type="match status" value="1"/>
</dbReference>
<proteinExistence type="predicted"/>
<dbReference type="InterPro" id="IPR005482">
    <property type="entry name" value="Biotin_COase_C"/>
</dbReference>
<dbReference type="AlphaFoldDB" id="A0A0S2HWV6"/>
<dbReference type="SUPFAM" id="SSF51246">
    <property type="entry name" value="Rudiment single hybrid motif"/>
    <property type="match status" value="1"/>
</dbReference>
<accession>A0A0S2HWV6</accession>
<dbReference type="PROSITE" id="PS50968">
    <property type="entry name" value="BIOTINYL_LIPOYL"/>
    <property type="match status" value="1"/>
</dbReference>
<dbReference type="Pfam" id="PF02785">
    <property type="entry name" value="Biotin_carb_C"/>
    <property type="match status" value="1"/>
</dbReference>
<keyword evidence="11" id="KW-1185">Reference proteome</keyword>
<evidence type="ECO:0000256" key="1">
    <source>
        <dbReference type="ARBA" id="ARBA00001953"/>
    </source>
</evidence>
<feature type="domain" description="Biotin carboxylation" evidence="9">
    <location>
        <begin position="1"/>
        <end position="443"/>
    </location>
</feature>
<dbReference type="STRING" id="1307839.L21SP5_00852"/>
<evidence type="ECO:0000313" key="11">
    <source>
        <dbReference type="Proteomes" id="UP000064893"/>
    </source>
</evidence>
<evidence type="ECO:0000259" key="7">
    <source>
        <dbReference type="PROSITE" id="PS50968"/>
    </source>
</evidence>
<dbReference type="CDD" id="cd06850">
    <property type="entry name" value="biotinyl_domain"/>
    <property type="match status" value="1"/>
</dbReference>